<evidence type="ECO:0000313" key="3">
    <source>
        <dbReference type="EMBL" id="NMH93741.1"/>
    </source>
</evidence>
<accession>A0A848DMT4</accession>
<dbReference type="Pfam" id="PF13369">
    <property type="entry name" value="Transglut_core2"/>
    <property type="match status" value="1"/>
</dbReference>
<gene>
    <name evidence="3" type="ORF">HF519_19605</name>
</gene>
<reference evidence="3 4" key="1">
    <citation type="submission" date="2020-04" db="EMBL/GenBank/DDBJ databases">
        <authorList>
            <person name="Klaysubun C."/>
            <person name="Duangmal K."/>
            <person name="Lipun K."/>
        </authorList>
    </citation>
    <scope>NUCLEOTIDE SEQUENCE [LARGE SCALE GENOMIC DNA]</scope>
    <source>
        <strain evidence="3 4">DSM 45300</strain>
    </source>
</reference>
<dbReference type="RefSeq" id="WP_169414437.1">
    <property type="nucleotide sequence ID" value="NZ_JAAXKZ010000080.1"/>
</dbReference>
<keyword evidence="4" id="KW-1185">Reference proteome</keyword>
<evidence type="ECO:0000256" key="1">
    <source>
        <dbReference type="ARBA" id="ARBA00007100"/>
    </source>
</evidence>
<evidence type="ECO:0000313" key="4">
    <source>
        <dbReference type="Proteomes" id="UP000586918"/>
    </source>
</evidence>
<dbReference type="InterPro" id="IPR032698">
    <property type="entry name" value="SirB1_N"/>
</dbReference>
<dbReference type="AlphaFoldDB" id="A0A848DMT4"/>
<dbReference type="Proteomes" id="UP000586918">
    <property type="component" value="Unassembled WGS sequence"/>
</dbReference>
<feature type="domain" description="Protein SirB1 N-terminal" evidence="2">
    <location>
        <begin position="45"/>
        <end position="177"/>
    </location>
</feature>
<comment type="similarity">
    <text evidence="1">Belongs to the UPF0162 family.</text>
</comment>
<proteinExistence type="inferred from homology"/>
<sequence length="266" mass="29269">MDPVERFKALVNEPDPALDEAALALAAGADPTLDPARWLAELDRLADGVSTLHELVRRLFVEQAFVGNTVDYYDPRNSLLPHVLTRRTGIPITLAVVCIEVGRRAGIALEGVGMPGHFLVRASGTEHYLDVFAGGRSLDMAGCEARFRAATGAGADVAFGPHLLARTTTRGIITRMLENLRSIYRERGRHADLEWVLRMRLALRHEGPPLIIELARTQGEQGRWLDGARLIDRYVSDAEANPRSGLSADQLDELRTASRSLRAHLN</sequence>
<dbReference type="PANTHER" id="PTHR31350:SF21">
    <property type="entry name" value="F-BOX ONLY PROTEIN 21"/>
    <property type="match status" value="1"/>
</dbReference>
<evidence type="ECO:0000259" key="2">
    <source>
        <dbReference type="Pfam" id="PF13369"/>
    </source>
</evidence>
<name>A0A848DMT4_9PSEU</name>
<protein>
    <recommendedName>
        <fullName evidence="2">Protein SirB1 N-terminal domain-containing protein</fullName>
    </recommendedName>
</protein>
<comment type="caution">
    <text evidence="3">The sequence shown here is derived from an EMBL/GenBank/DDBJ whole genome shotgun (WGS) entry which is preliminary data.</text>
</comment>
<dbReference type="EMBL" id="JAAXKZ010000080">
    <property type="protein sequence ID" value="NMH93741.1"/>
    <property type="molecule type" value="Genomic_DNA"/>
</dbReference>
<organism evidence="3 4">
    <name type="scientific">Pseudonocardia bannensis</name>
    <dbReference type="NCBI Taxonomy" id="630973"/>
    <lineage>
        <taxon>Bacteria</taxon>
        <taxon>Bacillati</taxon>
        <taxon>Actinomycetota</taxon>
        <taxon>Actinomycetes</taxon>
        <taxon>Pseudonocardiales</taxon>
        <taxon>Pseudonocardiaceae</taxon>
        <taxon>Pseudonocardia</taxon>
    </lineage>
</organism>
<dbReference type="PANTHER" id="PTHR31350">
    <property type="entry name" value="SI:DKEY-261L7.2"/>
    <property type="match status" value="1"/>
</dbReference>